<organism evidence="2 3">
    <name type="scientific">Synaphobranchus kaupii</name>
    <name type="common">Kaup's arrowtooth eel</name>
    <dbReference type="NCBI Taxonomy" id="118154"/>
    <lineage>
        <taxon>Eukaryota</taxon>
        <taxon>Metazoa</taxon>
        <taxon>Chordata</taxon>
        <taxon>Craniata</taxon>
        <taxon>Vertebrata</taxon>
        <taxon>Euteleostomi</taxon>
        <taxon>Actinopterygii</taxon>
        <taxon>Neopterygii</taxon>
        <taxon>Teleostei</taxon>
        <taxon>Anguilliformes</taxon>
        <taxon>Synaphobranchidae</taxon>
        <taxon>Synaphobranchus</taxon>
    </lineage>
</organism>
<proteinExistence type="predicted"/>
<dbReference type="Proteomes" id="UP001152622">
    <property type="component" value="Chromosome 12"/>
</dbReference>
<accession>A0A9Q1ETQ4</accession>
<feature type="region of interest" description="Disordered" evidence="1">
    <location>
        <begin position="81"/>
        <end position="100"/>
    </location>
</feature>
<dbReference type="EMBL" id="JAINUF010000012">
    <property type="protein sequence ID" value="KAJ8344805.1"/>
    <property type="molecule type" value="Genomic_DNA"/>
</dbReference>
<keyword evidence="3" id="KW-1185">Reference proteome</keyword>
<evidence type="ECO:0000256" key="1">
    <source>
        <dbReference type="SAM" id="MobiDB-lite"/>
    </source>
</evidence>
<comment type="caution">
    <text evidence="2">The sequence shown here is derived from an EMBL/GenBank/DDBJ whole genome shotgun (WGS) entry which is preliminary data.</text>
</comment>
<gene>
    <name evidence="2" type="ORF">SKAU_G00289980</name>
</gene>
<protein>
    <submittedName>
        <fullName evidence="2">Uncharacterized protein</fullName>
    </submittedName>
</protein>
<sequence>MLFVRGAARPCLEPNSTCPSSVNAHPAVRRVLWESSRDGTVTALSPRRRRREDFRPGRARPQGARAAVLQTASRRTFSRGLRSPGALRRTQTSARRGEDRAVRETRGGLRTSLLSGDPRVMEAEGNALFPARSAFVLPTFSKVTPGDVGCCCIGGPLDVRLKSALSRASPWRQRNVPSSLPTAACAID</sequence>
<evidence type="ECO:0000313" key="2">
    <source>
        <dbReference type="EMBL" id="KAJ8344805.1"/>
    </source>
</evidence>
<name>A0A9Q1ETQ4_SYNKA</name>
<evidence type="ECO:0000313" key="3">
    <source>
        <dbReference type="Proteomes" id="UP001152622"/>
    </source>
</evidence>
<dbReference type="AlphaFoldDB" id="A0A9Q1ETQ4"/>
<reference evidence="2" key="1">
    <citation type="journal article" date="2023" name="Science">
        <title>Genome structures resolve the early diversification of teleost fishes.</title>
        <authorList>
            <person name="Parey E."/>
            <person name="Louis A."/>
            <person name="Montfort J."/>
            <person name="Bouchez O."/>
            <person name="Roques C."/>
            <person name="Iampietro C."/>
            <person name="Lluch J."/>
            <person name="Castinel A."/>
            <person name="Donnadieu C."/>
            <person name="Desvignes T."/>
            <person name="Floi Bucao C."/>
            <person name="Jouanno E."/>
            <person name="Wen M."/>
            <person name="Mejri S."/>
            <person name="Dirks R."/>
            <person name="Jansen H."/>
            <person name="Henkel C."/>
            <person name="Chen W.J."/>
            <person name="Zahm M."/>
            <person name="Cabau C."/>
            <person name="Klopp C."/>
            <person name="Thompson A.W."/>
            <person name="Robinson-Rechavi M."/>
            <person name="Braasch I."/>
            <person name="Lecointre G."/>
            <person name="Bobe J."/>
            <person name="Postlethwait J.H."/>
            <person name="Berthelot C."/>
            <person name="Roest Crollius H."/>
            <person name="Guiguen Y."/>
        </authorList>
    </citation>
    <scope>NUCLEOTIDE SEQUENCE</scope>
    <source>
        <strain evidence="2">WJC10195</strain>
    </source>
</reference>